<dbReference type="EMBL" id="CAJVPY010027421">
    <property type="protein sequence ID" value="CAG8791145.1"/>
    <property type="molecule type" value="Genomic_DNA"/>
</dbReference>
<sequence length="78" mass="8715">EDFYEILTITNMSQPQPLITQTANITLNSNPSFNNLTAEQKYEILTKGTTDLFGSAQEIENQTVPQFPTDILSGSSFR</sequence>
<evidence type="ECO:0000313" key="1">
    <source>
        <dbReference type="EMBL" id="CAG8791145.1"/>
    </source>
</evidence>
<comment type="caution">
    <text evidence="1">The sequence shown here is derived from an EMBL/GenBank/DDBJ whole genome shotgun (WGS) entry which is preliminary data.</text>
</comment>
<dbReference type="OrthoDB" id="2377617at2759"/>
<protein>
    <submittedName>
        <fullName evidence="1">20801_t:CDS:1</fullName>
    </submittedName>
</protein>
<feature type="non-terminal residue" evidence="1">
    <location>
        <position position="1"/>
    </location>
</feature>
<accession>A0A9N9P6B1</accession>
<organism evidence="1 2">
    <name type="scientific">Dentiscutata erythropus</name>
    <dbReference type="NCBI Taxonomy" id="1348616"/>
    <lineage>
        <taxon>Eukaryota</taxon>
        <taxon>Fungi</taxon>
        <taxon>Fungi incertae sedis</taxon>
        <taxon>Mucoromycota</taxon>
        <taxon>Glomeromycotina</taxon>
        <taxon>Glomeromycetes</taxon>
        <taxon>Diversisporales</taxon>
        <taxon>Gigasporaceae</taxon>
        <taxon>Dentiscutata</taxon>
    </lineage>
</organism>
<gene>
    <name evidence="1" type="ORF">DERYTH_LOCUS21457</name>
</gene>
<dbReference type="AlphaFoldDB" id="A0A9N9P6B1"/>
<evidence type="ECO:0000313" key="2">
    <source>
        <dbReference type="Proteomes" id="UP000789405"/>
    </source>
</evidence>
<proteinExistence type="predicted"/>
<name>A0A9N9P6B1_9GLOM</name>
<keyword evidence="2" id="KW-1185">Reference proteome</keyword>
<dbReference type="Proteomes" id="UP000789405">
    <property type="component" value="Unassembled WGS sequence"/>
</dbReference>
<reference evidence="1" key="1">
    <citation type="submission" date="2021-06" db="EMBL/GenBank/DDBJ databases">
        <authorList>
            <person name="Kallberg Y."/>
            <person name="Tangrot J."/>
            <person name="Rosling A."/>
        </authorList>
    </citation>
    <scope>NUCLEOTIDE SEQUENCE</scope>
    <source>
        <strain evidence="1">MA453B</strain>
    </source>
</reference>